<protein>
    <submittedName>
        <fullName evidence="2">Uncharacterized protein</fullName>
    </submittedName>
</protein>
<dbReference type="RefSeq" id="WP_039818160.1">
    <property type="nucleotide sequence ID" value="NZ_UGRY01000002.1"/>
</dbReference>
<keyword evidence="1" id="KW-1133">Transmembrane helix</keyword>
<gene>
    <name evidence="2" type="ORF">NCTC1934_01537</name>
</gene>
<feature type="transmembrane region" description="Helical" evidence="1">
    <location>
        <begin position="86"/>
        <end position="107"/>
    </location>
</feature>
<dbReference type="EMBL" id="UGRY01000002">
    <property type="protein sequence ID" value="SUA74343.1"/>
    <property type="molecule type" value="Genomic_DNA"/>
</dbReference>
<feature type="transmembrane region" description="Helical" evidence="1">
    <location>
        <begin position="55"/>
        <end position="74"/>
    </location>
</feature>
<organism evidence="2 3">
    <name type="scientific">Nocardia otitidiscaviarum</name>
    <dbReference type="NCBI Taxonomy" id="1823"/>
    <lineage>
        <taxon>Bacteria</taxon>
        <taxon>Bacillati</taxon>
        <taxon>Actinomycetota</taxon>
        <taxon>Actinomycetes</taxon>
        <taxon>Mycobacteriales</taxon>
        <taxon>Nocardiaceae</taxon>
        <taxon>Nocardia</taxon>
    </lineage>
</organism>
<keyword evidence="1" id="KW-0812">Transmembrane</keyword>
<accession>A0A378YCA0</accession>
<evidence type="ECO:0000313" key="3">
    <source>
        <dbReference type="Proteomes" id="UP000255467"/>
    </source>
</evidence>
<dbReference type="OrthoDB" id="4566609at2"/>
<dbReference type="Proteomes" id="UP000255467">
    <property type="component" value="Unassembled WGS sequence"/>
</dbReference>
<dbReference type="AlphaFoldDB" id="A0A378YCA0"/>
<proteinExistence type="predicted"/>
<sequence>MAQWWQPPVRWTDRLATVVIYALACATAVFAAKTVPVYEIATRESGDTRYLPLAYAVAWFGIATSLMLVALWIARAIRWKLRAWTLALVAFPLIAGSWILGFLIAVISA</sequence>
<evidence type="ECO:0000256" key="1">
    <source>
        <dbReference type="SAM" id="Phobius"/>
    </source>
</evidence>
<keyword evidence="3" id="KW-1185">Reference proteome</keyword>
<reference evidence="2 3" key="1">
    <citation type="submission" date="2018-06" db="EMBL/GenBank/DDBJ databases">
        <authorList>
            <consortium name="Pathogen Informatics"/>
            <person name="Doyle S."/>
        </authorList>
    </citation>
    <scope>NUCLEOTIDE SEQUENCE [LARGE SCALE GENOMIC DNA]</scope>
    <source>
        <strain evidence="2 3">NCTC1934</strain>
    </source>
</reference>
<evidence type="ECO:0000313" key="2">
    <source>
        <dbReference type="EMBL" id="SUA74343.1"/>
    </source>
</evidence>
<name>A0A378YCA0_9NOCA</name>
<keyword evidence="1" id="KW-0472">Membrane</keyword>